<dbReference type="EMBL" id="CP045737">
    <property type="protein sequence ID" value="QGG40808.1"/>
    <property type="molecule type" value="Genomic_DNA"/>
</dbReference>
<keyword evidence="5" id="KW-1185">Reference proteome</keyword>
<evidence type="ECO:0000259" key="3">
    <source>
        <dbReference type="Pfam" id="PF22725"/>
    </source>
</evidence>
<dbReference type="InterPro" id="IPR036291">
    <property type="entry name" value="NAD(P)-bd_dom_sf"/>
</dbReference>
<dbReference type="SUPFAM" id="SSF51735">
    <property type="entry name" value="NAD(P)-binding Rossmann-fold domains"/>
    <property type="match status" value="1"/>
</dbReference>
<dbReference type="PANTHER" id="PTHR43818">
    <property type="entry name" value="BCDNA.GH03377"/>
    <property type="match status" value="1"/>
</dbReference>
<feature type="domain" description="GFO/IDH/MocA-like oxidoreductase" evidence="3">
    <location>
        <begin position="142"/>
        <end position="285"/>
    </location>
</feature>
<dbReference type="AlphaFoldDB" id="A0A5Q2MDX8"/>
<dbReference type="InterPro" id="IPR000683">
    <property type="entry name" value="Gfo/Idh/MocA-like_OxRdtase_N"/>
</dbReference>
<keyword evidence="1" id="KW-0560">Oxidoreductase</keyword>
<dbReference type="Pfam" id="PF01408">
    <property type="entry name" value="GFO_IDH_MocA"/>
    <property type="match status" value="1"/>
</dbReference>
<dbReference type="Gene3D" id="3.30.360.10">
    <property type="entry name" value="Dihydrodipicolinate Reductase, domain 2"/>
    <property type="match status" value="1"/>
</dbReference>
<gene>
    <name evidence="4" type="ORF">GEV26_05215</name>
</gene>
<dbReference type="PANTHER" id="PTHR43818:SF11">
    <property type="entry name" value="BCDNA.GH03377"/>
    <property type="match status" value="1"/>
</dbReference>
<sequence length="383" mass="41390">MTNDLRVGIVGFGWMGQVHARALSRLLQHYPDAPLRPRLVAVADNAPDDRTQRAAAAYGFEHLLSDWRELVAHEEVDLVCVTGPNFIHRDVAVAAAQAGKHLWVEKPAGRDSAETAQIAAAVEAAGVQAATGFNYRNVPAVERARSIVASGRIGTVEHTTVRFLADYSADPDAALSWRFQNEFSGSGVLGDLVSHAADLVQHVVAPIEELVVDRATFIPQRRAALPGAMHYERGAGELGDVENEDYVSALLRLADGSRGILESSRTAVGEQNTYGFEVHGTRGAVAWDFRRMNELRVCEGQDYLNAFYATQYAGPGDGELSAFQPGTNNPIGFDDLKVVEARRLVESIATGKPVGATIHDALAAARVVDAMILSADERKWVTL</sequence>
<evidence type="ECO:0000313" key="5">
    <source>
        <dbReference type="Proteomes" id="UP000392064"/>
    </source>
</evidence>
<dbReference type="GO" id="GO:0000166">
    <property type="term" value="F:nucleotide binding"/>
    <property type="evidence" value="ECO:0007669"/>
    <property type="project" value="InterPro"/>
</dbReference>
<protein>
    <submittedName>
        <fullName evidence="4">Gfo/Idh/MocA family oxidoreductase</fullName>
    </submittedName>
</protein>
<dbReference type="RefSeq" id="WP_153652079.1">
    <property type="nucleotide sequence ID" value="NZ_CP045737.1"/>
</dbReference>
<accession>A0A5Q2MDX8</accession>
<dbReference type="Proteomes" id="UP000392064">
    <property type="component" value="Chromosome"/>
</dbReference>
<feature type="domain" description="Gfo/Idh/MocA-like oxidoreductase N-terminal" evidence="2">
    <location>
        <begin position="5"/>
        <end position="132"/>
    </location>
</feature>
<evidence type="ECO:0000313" key="4">
    <source>
        <dbReference type="EMBL" id="QGG40808.1"/>
    </source>
</evidence>
<evidence type="ECO:0000256" key="1">
    <source>
        <dbReference type="ARBA" id="ARBA00023002"/>
    </source>
</evidence>
<dbReference type="GO" id="GO:0016491">
    <property type="term" value="F:oxidoreductase activity"/>
    <property type="evidence" value="ECO:0007669"/>
    <property type="project" value="UniProtKB-KW"/>
</dbReference>
<dbReference type="Pfam" id="PF22725">
    <property type="entry name" value="GFO_IDH_MocA_C3"/>
    <property type="match status" value="1"/>
</dbReference>
<evidence type="ECO:0000259" key="2">
    <source>
        <dbReference type="Pfam" id="PF01408"/>
    </source>
</evidence>
<dbReference type="Gene3D" id="3.40.50.720">
    <property type="entry name" value="NAD(P)-binding Rossmann-like Domain"/>
    <property type="match status" value="1"/>
</dbReference>
<dbReference type="InterPro" id="IPR050463">
    <property type="entry name" value="Gfo/Idh/MocA_oxidrdct_glycsds"/>
</dbReference>
<reference evidence="4 5" key="1">
    <citation type="submission" date="2019-11" db="EMBL/GenBank/DDBJ databases">
        <authorList>
            <person name="Li J."/>
        </authorList>
    </citation>
    <scope>NUCLEOTIDE SEQUENCE [LARGE SCALE GENOMIC DNA]</scope>
    <source>
        <strain evidence="4 5">MF47</strain>
    </source>
</reference>
<proteinExistence type="predicted"/>
<dbReference type="InterPro" id="IPR055170">
    <property type="entry name" value="GFO_IDH_MocA-like_dom"/>
</dbReference>
<dbReference type="SUPFAM" id="SSF55347">
    <property type="entry name" value="Glyceraldehyde-3-phosphate dehydrogenase-like, C-terminal domain"/>
    <property type="match status" value="1"/>
</dbReference>
<name>A0A5Q2MDX8_9ACTN</name>
<dbReference type="KEGG" id="aef:GEV26_05215"/>
<organism evidence="4 5">
    <name type="scientific">Aeromicrobium yanjiei</name>
    <dbReference type="NCBI Taxonomy" id="2662028"/>
    <lineage>
        <taxon>Bacteria</taxon>
        <taxon>Bacillati</taxon>
        <taxon>Actinomycetota</taxon>
        <taxon>Actinomycetes</taxon>
        <taxon>Propionibacteriales</taxon>
        <taxon>Nocardioidaceae</taxon>
        <taxon>Aeromicrobium</taxon>
    </lineage>
</organism>